<evidence type="ECO:0000313" key="7">
    <source>
        <dbReference type="EMBL" id="MRW98007.1"/>
    </source>
</evidence>
<dbReference type="Proteomes" id="UP000443423">
    <property type="component" value="Unassembled WGS sequence"/>
</dbReference>
<dbReference type="GO" id="GO:0000166">
    <property type="term" value="F:nucleotide binding"/>
    <property type="evidence" value="ECO:0007669"/>
    <property type="project" value="UniProtKB-KW"/>
</dbReference>
<dbReference type="InterPro" id="IPR045851">
    <property type="entry name" value="AMP-bd_C_sf"/>
</dbReference>
<organism evidence="7 8">
    <name type="scientific">Haloferax marinum</name>
    <dbReference type="NCBI Taxonomy" id="2666143"/>
    <lineage>
        <taxon>Archaea</taxon>
        <taxon>Methanobacteriati</taxon>
        <taxon>Methanobacteriota</taxon>
        <taxon>Stenosarchaea group</taxon>
        <taxon>Halobacteria</taxon>
        <taxon>Halobacteriales</taxon>
        <taxon>Haloferacaceae</taxon>
        <taxon>Haloferax</taxon>
    </lineage>
</organism>
<dbReference type="FunFam" id="3.40.50.12780:FF:000016">
    <property type="entry name" value="Phenylacetate-coenzyme A ligase"/>
    <property type="match status" value="1"/>
</dbReference>
<dbReference type="GO" id="GO:0010124">
    <property type="term" value="P:phenylacetate catabolic process"/>
    <property type="evidence" value="ECO:0007669"/>
    <property type="project" value="InterPro"/>
</dbReference>
<dbReference type="InterPro" id="IPR011880">
    <property type="entry name" value="PA_CoA_ligase"/>
</dbReference>
<comment type="pathway">
    <text evidence="1">Aromatic compound metabolism.</text>
</comment>
<sequence length="431" mass="48076">MYMVFDSMEAASRDELREVQDERLREMVETAYENVDYYREMFDEAGLSPDDIQSVGDLSKLPFTTKEDFRDNYPTGMFAVEMEDVIRIHASSGTTGKPKIVGYTRDDLDVWSKAVARCLVAAGVGPDDIVQNAYGYGLFTGGLGLHQGVEELGATVIPIGGGNTQRQVEMLADLGSDVISCTPSYALYLAEVAEDMGYDIRDLPLRVVIFGAEPCTEPMRKEIEERLGVTGIDIYGLSEIVGPGVSIECEQQDGLHIWEDYFYPEIVDPTTGEPVEEGQEGELVLTTLSKQALPVLRYRTGDLTTLNYDTCECGRTAVRMDNITGRSDDLIIVRGVNFYPSEVESVVLEFEEVAPHYRIDISRENNLDTLKVTVEVVDDFDGSITNLKNRITERLSNVLSFTPDELNLVEYGNIARTEVGKVQRVYDHRGQ</sequence>
<dbReference type="InterPro" id="IPR000873">
    <property type="entry name" value="AMP-dep_synth/lig_dom"/>
</dbReference>
<dbReference type="SUPFAM" id="SSF56801">
    <property type="entry name" value="Acetyl-CoA synthetase-like"/>
    <property type="match status" value="1"/>
</dbReference>
<keyword evidence="3" id="KW-0436">Ligase</keyword>
<dbReference type="Gene3D" id="3.40.50.12780">
    <property type="entry name" value="N-terminal domain of ligase-like"/>
    <property type="match status" value="1"/>
</dbReference>
<dbReference type="EMBL" id="WKJQ01000002">
    <property type="protein sequence ID" value="MRW98007.1"/>
    <property type="molecule type" value="Genomic_DNA"/>
</dbReference>
<dbReference type="PROSITE" id="PS00455">
    <property type="entry name" value="AMP_BINDING"/>
    <property type="match status" value="1"/>
</dbReference>
<dbReference type="InterPro" id="IPR042099">
    <property type="entry name" value="ANL_N_sf"/>
</dbReference>
<evidence type="ECO:0000256" key="1">
    <source>
        <dbReference type="ARBA" id="ARBA00005211"/>
    </source>
</evidence>
<dbReference type="Gene3D" id="3.30.300.30">
    <property type="match status" value="1"/>
</dbReference>
<dbReference type="PIRSF" id="PIRSF006444">
    <property type="entry name" value="PaaK"/>
    <property type="match status" value="1"/>
</dbReference>
<evidence type="ECO:0000256" key="3">
    <source>
        <dbReference type="ARBA" id="ARBA00022598"/>
    </source>
</evidence>
<name>A0A6A8GAR7_9EURY</name>
<protein>
    <submittedName>
        <fullName evidence="7">AMP-binding protein</fullName>
    </submittedName>
</protein>
<dbReference type="InterPro" id="IPR020845">
    <property type="entry name" value="AMP-binding_CS"/>
</dbReference>
<dbReference type="Pfam" id="PF14535">
    <property type="entry name" value="AMP-binding_C_2"/>
    <property type="match status" value="1"/>
</dbReference>
<dbReference type="InterPro" id="IPR028154">
    <property type="entry name" value="AMP-dep_Lig_C"/>
</dbReference>
<dbReference type="CDD" id="cd05913">
    <property type="entry name" value="PaaK"/>
    <property type="match status" value="1"/>
</dbReference>
<evidence type="ECO:0000256" key="4">
    <source>
        <dbReference type="ARBA" id="ARBA00022741"/>
    </source>
</evidence>
<comment type="subunit">
    <text evidence="2">Monomer.</text>
</comment>
<feature type="domain" description="AMP-dependent ligase C-terminal" evidence="6">
    <location>
        <begin position="335"/>
        <end position="429"/>
    </location>
</feature>
<evidence type="ECO:0000313" key="8">
    <source>
        <dbReference type="Proteomes" id="UP000443423"/>
    </source>
</evidence>
<dbReference type="AlphaFoldDB" id="A0A6A8GAR7"/>
<evidence type="ECO:0000256" key="2">
    <source>
        <dbReference type="ARBA" id="ARBA00011245"/>
    </source>
</evidence>
<feature type="domain" description="AMP-dependent synthetase/ligase" evidence="5">
    <location>
        <begin position="76"/>
        <end position="285"/>
    </location>
</feature>
<keyword evidence="4" id="KW-0547">Nucleotide-binding</keyword>
<dbReference type="PANTHER" id="PTHR43845:SF1">
    <property type="entry name" value="BLR5969 PROTEIN"/>
    <property type="match status" value="1"/>
</dbReference>
<comment type="caution">
    <text evidence="7">The sequence shown here is derived from an EMBL/GenBank/DDBJ whole genome shotgun (WGS) entry which is preliminary data.</text>
</comment>
<gene>
    <name evidence="7" type="ORF">GJR99_15685</name>
</gene>
<keyword evidence="8" id="KW-1185">Reference proteome</keyword>
<dbReference type="OrthoDB" id="37928at2157"/>
<proteinExistence type="predicted"/>
<evidence type="ECO:0000259" key="6">
    <source>
        <dbReference type="Pfam" id="PF14535"/>
    </source>
</evidence>
<dbReference type="Pfam" id="PF00501">
    <property type="entry name" value="AMP-binding"/>
    <property type="match status" value="1"/>
</dbReference>
<dbReference type="NCBIfam" id="NF041878">
    <property type="entry name" value="paak_haloarch"/>
    <property type="match status" value="1"/>
</dbReference>
<dbReference type="GO" id="GO:0047475">
    <property type="term" value="F:phenylacetate-CoA ligase activity"/>
    <property type="evidence" value="ECO:0007669"/>
    <property type="project" value="InterPro"/>
</dbReference>
<accession>A0A6A8GAR7</accession>
<dbReference type="PANTHER" id="PTHR43845">
    <property type="entry name" value="BLR5969 PROTEIN"/>
    <property type="match status" value="1"/>
</dbReference>
<reference evidence="7 8" key="1">
    <citation type="submission" date="2019-11" db="EMBL/GenBank/DDBJ databases">
        <title>Whole genome sequence of Haloferax sp. MBLA0078.</title>
        <authorList>
            <person name="Seo M.-J."/>
            <person name="Cho E.-S."/>
        </authorList>
    </citation>
    <scope>NUCLEOTIDE SEQUENCE [LARGE SCALE GENOMIC DNA]</scope>
    <source>
        <strain evidence="7 8">MBLA0078</strain>
    </source>
</reference>
<evidence type="ECO:0000259" key="5">
    <source>
        <dbReference type="Pfam" id="PF00501"/>
    </source>
</evidence>